<dbReference type="AlphaFoldDB" id="A0A9K3MYS6"/>
<evidence type="ECO:0000256" key="1">
    <source>
        <dbReference type="SAM" id="Phobius"/>
    </source>
</evidence>
<sequence length="99" mass="11423">MSELDPSRHCSVYLLYLLNYLIINIETPTFIVFFSDETHLLICRSLTVAGEHEDVAGINRNSSELRRNLPAFGQTLRSFSWNSPSLLVRSYKKSQRNQC</sequence>
<reference evidence="2" key="2">
    <citation type="submission" date="2020-06" db="EMBL/GenBank/DDBJ databases">
        <title>Helianthus annuus Genome sequencing and assembly Release 2.</title>
        <authorList>
            <person name="Gouzy J."/>
            <person name="Langlade N."/>
            <person name="Munos S."/>
        </authorList>
    </citation>
    <scope>NUCLEOTIDE SEQUENCE</scope>
    <source>
        <tissue evidence="2">Leaves</tissue>
    </source>
</reference>
<keyword evidence="1" id="KW-0812">Transmembrane</keyword>
<keyword evidence="3" id="KW-1185">Reference proteome</keyword>
<evidence type="ECO:0000313" key="3">
    <source>
        <dbReference type="Proteomes" id="UP000215914"/>
    </source>
</evidence>
<dbReference type="Gramene" id="mRNA:HanXRQr2_Chr11g0474501">
    <property type="protein sequence ID" value="mRNA:HanXRQr2_Chr11g0474501"/>
    <property type="gene ID" value="HanXRQr2_Chr11g0474501"/>
</dbReference>
<evidence type="ECO:0000313" key="2">
    <source>
        <dbReference type="EMBL" id="KAF5780666.1"/>
    </source>
</evidence>
<proteinExistence type="predicted"/>
<dbReference type="EMBL" id="MNCJ02000326">
    <property type="protein sequence ID" value="KAF5780666.1"/>
    <property type="molecule type" value="Genomic_DNA"/>
</dbReference>
<keyword evidence="1" id="KW-0472">Membrane</keyword>
<comment type="caution">
    <text evidence="2">The sequence shown here is derived from an EMBL/GenBank/DDBJ whole genome shotgun (WGS) entry which is preliminary data.</text>
</comment>
<reference evidence="2" key="1">
    <citation type="journal article" date="2017" name="Nature">
        <title>The sunflower genome provides insights into oil metabolism, flowering and Asterid evolution.</title>
        <authorList>
            <person name="Badouin H."/>
            <person name="Gouzy J."/>
            <person name="Grassa C.J."/>
            <person name="Murat F."/>
            <person name="Staton S.E."/>
            <person name="Cottret L."/>
            <person name="Lelandais-Briere C."/>
            <person name="Owens G.L."/>
            <person name="Carrere S."/>
            <person name="Mayjonade B."/>
            <person name="Legrand L."/>
            <person name="Gill N."/>
            <person name="Kane N.C."/>
            <person name="Bowers J.E."/>
            <person name="Hubner S."/>
            <person name="Bellec A."/>
            <person name="Berard A."/>
            <person name="Berges H."/>
            <person name="Blanchet N."/>
            <person name="Boniface M.C."/>
            <person name="Brunel D."/>
            <person name="Catrice O."/>
            <person name="Chaidir N."/>
            <person name="Claudel C."/>
            <person name="Donnadieu C."/>
            <person name="Faraut T."/>
            <person name="Fievet G."/>
            <person name="Helmstetter N."/>
            <person name="King M."/>
            <person name="Knapp S.J."/>
            <person name="Lai Z."/>
            <person name="Le Paslier M.C."/>
            <person name="Lippi Y."/>
            <person name="Lorenzon L."/>
            <person name="Mandel J.R."/>
            <person name="Marage G."/>
            <person name="Marchand G."/>
            <person name="Marquand E."/>
            <person name="Bret-Mestries E."/>
            <person name="Morien E."/>
            <person name="Nambeesan S."/>
            <person name="Nguyen T."/>
            <person name="Pegot-Espagnet P."/>
            <person name="Pouilly N."/>
            <person name="Raftis F."/>
            <person name="Sallet E."/>
            <person name="Schiex T."/>
            <person name="Thomas J."/>
            <person name="Vandecasteele C."/>
            <person name="Vares D."/>
            <person name="Vear F."/>
            <person name="Vautrin S."/>
            <person name="Crespi M."/>
            <person name="Mangin B."/>
            <person name="Burke J.M."/>
            <person name="Salse J."/>
            <person name="Munos S."/>
            <person name="Vincourt P."/>
            <person name="Rieseberg L.H."/>
            <person name="Langlade N.B."/>
        </authorList>
    </citation>
    <scope>NUCLEOTIDE SEQUENCE</scope>
    <source>
        <tissue evidence="2">Leaves</tissue>
    </source>
</reference>
<feature type="transmembrane region" description="Helical" evidence="1">
    <location>
        <begin position="12"/>
        <end position="34"/>
    </location>
</feature>
<keyword evidence="1" id="KW-1133">Transmembrane helix</keyword>
<dbReference type="Proteomes" id="UP000215914">
    <property type="component" value="Unassembled WGS sequence"/>
</dbReference>
<organism evidence="2 3">
    <name type="scientific">Helianthus annuus</name>
    <name type="common">Common sunflower</name>
    <dbReference type="NCBI Taxonomy" id="4232"/>
    <lineage>
        <taxon>Eukaryota</taxon>
        <taxon>Viridiplantae</taxon>
        <taxon>Streptophyta</taxon>
        <taxon>Embryophyta</taxon>
        <taxon>Tracheophyta</taxon>
        <taxon>Spermatophyta</taxon>
        <taxon>Magnoliopsida</taxon>
        <taxon>eudicotyledons</taxon>
        <taxon>Gunneridae</taxon>
        <taxon>Pentapetalae</taxon>
        <taxon>asterids</taxon>
        <taxon>campanulids</taxon>
        <taxon>Asterales</taxon>
        <taxon>Asteraceae</taxon>
        <taxon>Asteroideae</taxon>
        <taxon>Heliantheae alliance</taxon>
        <taxon>Heliantheae</taxon>
        <taxon>Helianthus</taxon>
    </lineage>
</organism>
<protein>
    <submittedName>
        <fullName evidence="2">Uncharacterized protein</fullName>
    </submittedName>
</protein>
<gene>
    <name evidence="2" type="ORF">HanXRQr2_Chr11g0474501</name>
</gene>
<name>A0A9K3MYS6_HELAN</name>
<accession>A0A9K3MYS6</accession>